<sequence length="111" mass="13039">MDEKTKKGKRTSPTCLYCPKIDDAEHSLFSCPRWSREKQELELYLGGEVNVGNLVEYMLSKAEAWERIQMYMRNIMKKKRGVWKKRVNVNVDLPMKNRNGSGRPRRKGDGF</sequence>
<evidence type="ECO:0008006" key="3">
    <source>
        <dbReference type="Google" id="ProtNLM"/>
    </source>
</evidence>
<reference evidence="1" key="1">
    <citation type="journal article" date="2023" name="G3 (Bethesda)">
        <title>Whole genome assemblies of Zophobas morio and Tenebrio molitor.</title>
        <authorList>
            <person name="Kaur S."/>
            <person name="Stinson S.A."/>
            <person name="diCenzo G.C."/>
        </authorList>
    </citation>
    <scope>NUCLEOTIDE SEQUENCE</scope>
    <source>
        <strain evidence="1">QUZm001</strain>
    </source>
</reference>
<dbReference type="AlphaFoldDB" id="A0AA38MPF9"/>
<evidence type="ECO:0000313" key="1">
    <source>
        <dbReference type="EMBL" id="KAJ3663264.1"/>
    </source>
</evidence>
<dbReference type="Proteomes" id="UP001168821">
    <property type="component" value="Unassembled WGS sequence"/>
</dbReference>
<comment type="caution">
    <text evidence="1">The sequence shown here is derived from an EMBL/GenBank/DDBJ whole genome shotgun (WGS) entry which is preliminary data.</text>
</comment>
<name>A0AA38MPF9_9CUCU</name>
<dbReference type="EMBL" id="JALNTZ010000002">
    <property type="protein sequence ID" value="KAJ3663264.1"/>
    <property type="molecule type" value="Genomic_DNA"/>
</dbReference>
<keyword evidence="2" id="KW-1185">Reference proteome</keyword>
<gene>
    <name evidence="1" type="ORF">Zmor_007567</name>
</gene>
<proteinExistence type="predicted"/>
<organism evidence="1 2">
    <name type="scientific">Zophobas morio</name>
    <dbReference type="NCBI Taxonomy" id="2755281"/>
    <lineage>
        <taxon>Eukaryota</taxon>
        <taxon>Metazoa</taxon>
        <taxon>Ecdysozoa</taxon>
        <taxon>Arthropoda</taxon>
        <taxon>Hexapoda</taxon>
        <taxon>Insecta</taxon>
        <taxon>Pterygota</taxon>
        <taxon>Neoptera</taxon>
        <taxon>Endopterygota</taxon>
        <taxon>Coleoptera</taxon>
        <taxon>Polyphaga</taxon>
        <taxon>Cucujiformia</taxon>
        <taxon>Tenebrionidae</taxon>
        <taxon>Zophobas</taxon>
    </lineage>
</organism>
<evidence type="ECO:0000313" key="2">
    <source>
        <dbReference type="Proteomes" id="UP001168821"/>
    </source>
</evidence>
<accession>A0AA38MPF9</accession>
<protein>
    <recommendedName>
        <fullName evidence="3">Reverse transcriptase zinc-binding domain-containing protein</fullName>
    </recommendedName>
</protein>